<dbReference type="PANTHER" id="PTHR31683">
    <property type="entry name" value="PECTATE LYASE 18-RELATED"/>
    <property type="match status" value="1"/>
</dbReference>
<keyword evidence="2" id="KW-0964">Secreted</keyword>
<keyword evidence="7" id="KW-1185">Reference proteome</keyword>
<dbReference type="AlphaFoldDB" id="A0A8J6ZA65"/>
<keyword evidence="2" id="KW-0624">Polysaccharide degradation</keyword>
<keyword evidence="4" id="KW-0732">Signal</keyword>
<feature type="signal peptide" evidence="4">
    <location>
        <begin position="1"/>
        <end position="19"/>
    </location>
</feature>
<sequence length="436" mass="46429">MSRALIALLAGSTAFAAYAAEPLSEEVLALAAAPAATGWATVEGGTTGGAGAEPVIVTSRAELVAALGGDNLENAANAEAAVIVIDGVIDLTADDAGAPQDASAFAAEGYDEAAYIDAYSPEAWGRDKEPEGALEEAREASEQAQKAHSMIRVGSNKTLIGLPGAKIINGTLLLKGVENVIIRNIAFEDSWDFFPQWDPTDGSQGNWNAEYDLISIEDETRHVWIDHCSFSDGARHDDSIPQVFGRVHQHHDGLIDVKNGASLVTVSNSHFFDHDKTHIIGSSDSRTEDRGRLKVTLTGNWYDNVRQRLPRVRYGEVHVFGNLYTPTDSGPYAFDYALGAGKESQALSEANAFVLPEGMDPSKIIKHYKGERIEDRGSLVNGEAADLVALYNAANPDKTLEAGAGWEPPYEYELPDPAGLAEAIPASAGPTLLGDD</sequence>
<dbReference type="Proteomes" id="UP000609121">
    <property type="component" value="Unassembled WGS sequence"/>
</dbReference>
<evidence type="ECO:0000313" key="6">
    <source>
        <dbReference type="EMBL" id="MBE3639215.1"/>
    </source>
</evidence>
<gene>
    <name evidence="6" type="ORF">ICN82_13505</name>
</gene>
<evidence type="ECO:0000256" key="1">
    <source>
        <dbReference type="ARBA" id="ARBA00023239"/>
    </source>
</evidence>
<name>A0A8J6ZA65_9RHOB</name>
<protein>
    <submittedName>
        <fullName evidence="6">Pectate lyase</fullName>
    </submittedName>
</protein>
<dbReference type="SUPFAM" id="SSF51126">
    <property type="entry name" value="Pectin lyase-like"/>
    <property type="match status" value="1"/>
</dbReference>
<dbReference type="EMBL" id="JACVXA010000041">
    <property type="protein sequence ID" value="MBE3639215.1"/>
    <property type="molecule type" value="Genomic_DNA"/>
</dbReference>
<dbReference type="GO" id="GO:0030570">
    <property type="term" value="F:pectate lyase activity"/>
    <property type="evidence" value="ECO:0007669"/>
    <property type="project" value="InterPro"/>
</dbReference>
<dbReference type="SMART" id="SM00656">
    <property type="entry name" value="Amb_all"/>
    <property type="match status" value="1"/>
</dbReference>
<evidence type="ECO:0000256" key="2">
    <source>
        <dbReference type="RuleBase" id="RU361173"/>
    </source>
</evidence>
<evidence type="ECO:0000256" key="4">
    <source>
        <dbReference type="SAM" id="SignalP"/>
    </source>
</evidence>
<dbReference type="GO" id="GO:0005576">
    <property type="term" value="C:extracellular region"/>
    <property type="evidence" value="ECO:0007669"/>
    <property type="project" value="UniProtKB-SubCell"/>
</dbReference>
<dbReference type="InterPro" id="IPR011050">
    <property type="entry name" value="Pectin_lyase_fold/virulence"/>
</dbReference>
<dbReference type="InterPro" id="IPR012334">
    <property type="entry name" value="Pectin_lyas_fold"/>
</dbReference>
<reference evidence="6" key="1">
    <citation type="submission" date="2020-09" db="EMBL/GenBank/DDBJ databases">
        <title>A novel bacterium of genus Mangrovicoccus, isolated from South China Sea.</title>
        <authorList>
            <person name="Huang H."/>
            <person name="Mo K."/>
            <person name="Hu Y."/>
        </authorList>
    </citation>
    <scope>NUCLEOTIDE SEQUENCE</scope>
    <source>
        <strain evidence="6">HB182678</strain>
    </source>
</reference>
<evidence type="ECO:0000313" key="7">
    <source>
        <dbReference type="Proteomes" id="UP000609121"/>
    </source>
</evidence>
<feature type="chain" id="PRO_5035258726" evidence="4">
    <location>
        <begin position="20"/>
        <end position="436"/>
    </location>
</feature>
<accession>A0A8J6ZA65</accession>
<dbReference type="InterPro" id="IPR002022">
    <property type="entry name" value="Pec_lyase"/>
</dbReference>
<dbReference type="GO" id="GO:0000272">
    <property type="term" value="P:polysaccharide catabolic process"/>
    <property type="evidence" value="ECO:0007669"/>
    <property type="project" value="UniProtKB-KW"/>
</dbReference>
<proteinExistence type="inferred from homology"/>
<comment type="subcellular location">
    <subcellularLocation>
        <location evidence="2">Secreted</location>
    </subcellularLocation>
</comment>
<feature type="domain" description="Pectate lyase" evidence="5">
    <location>
        <begin position="106"/>
        <end position="359"/>
    </location>
</feature>
<keyword evidence="1 2" id="KW-0456">Lyase</keyword>
<comment type="caution">
    <text evidence="6">The sequence shown here is derived from an EMBL/GenBank/DDBJ whole genome shotgun (WGS) entry which is preliminary data.</text>
</comment>
<dbReference type="RefSeq" id="WP_193183661.1">
    <property type="nucleotide sequence ID" value="NZ_JACVXA010000041.1"/>
</dbReference>
<feature type="region of interest" description="Disordered" evidence="3">
    <location>
        <begin position="124"/>
        <end position="149"/>
    </location>
</feature>
<dbReference type="Gene3D" id="2.160.20.10">
    <property type="entry name" value="Single-stranded right-handed beta-helix, Pectin lyase-like"/>
    <property type="match status" value="1"/>
</dbReference>
<dbReference type="InterPro" id="IPR045032">
    <property type="entry name" value="PEL"/>
</dbReference>
<evidence type="ECO:0000259" key="5">
    <source>
        <dbReference type="SMART" id="SM00656"/>
    </source>
</evidence>
<keyword evidence="2" id="KW-0119">Carbohydrate metabolism</keyword>
<organism evidence="6 7">
    <name type="scientific">Mangrovicoccus algicola</name>
    <dbReference type="NCBI Taxonomy" id="2771008"/>
    <lineage>
        <taxon>Bacteria</taxon>
        <taxon>Pseudomonadati</taxon>
        <taxon>Pseudomonadota</taxon>
        <taxon>Alphaproteobacteria</taxon>
        <taxon>Rhodobacterales</taxon>
        <taxon>Paracoccaceae</taxon>
        <taxon>Mangrovicoccus</taxon>
    </lineage>
</organism>
<feature type="compositionally biased region" description="Basic and acidic residues" evidence="3">
    <location>
        <begin position="124"/>
        <end position="141"/>
    </location>
</feature>
<evidence type="ECO:0000256" key="3">
    <source>
        <dbReference type="SAM" id="MobiDB-lite"/>
    </source>
</evidence>
<dbReference type="PANTHER" id="PTHR31683:SF18">
    <property type="entry name" value="PECTATE LYASE 21-RELATED"/>
    <property type="match status" value="1"/>
</dbReference>
<comment type="similarity">
    <text evidence="2">Belongs to the polysaccharide lyase 1 family.</text>
</comment>
<dbReference type="Pfam" id="PF00544">
    <property type="entry name" value="Pectate_lyase_4"/>
    <property type="match status" value="1"/>
</dbReference>